<dbReference type="EMBL" id="JAWDJR010000004">
    <property type="protein sequence ID" value="KAK9975945.1"/>
    <property type="molecule type" value="Genomic_DNA"/>
</dbReference>
<keyword evidence="2" id="KW-1185">Reference proteome</keyword>
<name>A0AAW2AV40_CULAL</name>
<dbReference type="AlphaFoldDB" id="A0AAW2AV40"/>
<sequence>RQIVPHSSPKFPPECISQYAQCHRIPCISLPVDLPHSGSLQYLNSLTRAAVGLIAENAPMNVYAVITAH</sequence>
<feature type="non-terminal residue" evidence="1">
    <location>
        <position position="1"/>
    </location>
</feature>
<protein>
    <submittedName>
        <fullName evidence="1">Uncharacterized protein</fullName>
    </submittedName>
</protein>
<evidence type="ECO:0000313" key="2">
    <source>
        <dbReference type="Proteomes" id="UP001479290"/>
    </source>
</evidence>
<accession>A0AAW2AV40</accession>
<feature type="non-terminal residue" evidence="1">
    <location>
        <position position="69"/>
    </location>
</feature>
<comment type="caution">
    <text evidence="1">The sequence shown here is derived from an EMBL/GenBank/DDBJ whole genome shotgun (WGS) entry which is preliminary data.</text>
</comment>
<evidence type="ECO:0000313" key="1">
    <source>
        <dbReference type="EMBL" id="KAK9975945.1"/>
    </source>
</evidence>
<organism evidence="1 2">
    <name type="scientific">Culter alburnus</name>
    <name type="common">Topmouth culter</name>
    <dbReference type="NCBI Taxonomy" id="194366"/>
    <lineage>
        <taxon>Eukaryota</taxon>
        <taxon>Metazoa</taxon>
        <taxon>Chordata</taxon>
        <taxon>Craniata</taxon>
        <taxon>Vertebrata</taxon>
        <taxon>Euteleostomi</taxon>
        <taxon>Actinopterygii</taxon>
        <taxon>Neopterygii</taxon>
        <taxon>Teleostei</taxon>
        <taxon>Ostariophysi</taxon>
        <taxon>Cypriniformes</taxon>
        <taxon>Xenocyprididae</taxon>
        <taxon>Xenocypridinae</taxon>
        <taxon>Culter</taxon>
    </lineage>
</organism>
<reference evidence="1 2" key="1">
    <citation type="submission" date="2024-05" db="EMBL/GenBank/DDBJ databases">
        <title>A high-quality chromosomal-level genome assembly of Topmouth culter (Culter alburnus).</title>
        <authorList>
            <person name="Zhao H."/>
        </authorList>
    </citation>
    <scope>NUCLEOTIDE SEQUENCE [LARGE SCALE GENOMIC DNA]</scope>
    <source>
        <strain evidence="1">CATC2023</strain>
        <tissue evidence="1">Muscle</tissue>
    </source>
</reference>
<proteinExistence type="predicted"/>
<dbReference type="Proteomes" id="UP001479290">
    <property type="component" value="Unassembled WGS sequence"/>
</dbReference>
<gene>
    <name evidence="1" type="ORF">ABG768_021171</name>
</gene>